<feature type="domain" description="ACT" evidence="1">
    <location>
        <begin position="70"/>
        <end position="142"/>
    </location>
</feature>
<dbReference type="PROSITE" id="PS51671">
    <property type="entry name" value="ACT"/>
    <property type="match status" value="1"/>
</dbReference>
<dbReference type="CDD" id="cd04882">
    <property type="entry name" value="ACT_Bt0572_2"/>
    <property type="match status" value="1"/>
</dbReference>
<dbReference type="InterPro" id="IPR002912">
    <property type="entry name" value="ACT_dom"/>
</dbReference>
<name>A0A9D1NQY5_9FIRM</name>
<dbReference type="EMBL" id="DVOL01000037">
    <property type="protein sequence ID" value="HIV10611.1"/>
    <property type="molecule type" value="Genomic_DNA"/>
</dbReference>
<evidence type="ECO:0000313" key="3">
    <source>
        <dbReference type="Proteomes" id="UP000823960"/>
    </source>
</evidence>
<evidence type="ECO:0000313" key="2">
    <source>
        <dbReference type="EMBL" id="HIV10611.1"/>
    </source>
</evidence>
<proteinExistence type="predicted"/>
<sequence length="142" mass="15530">MAIKQLSAFVENKPGRLLGMVRHIADAGINMRAMSIADNKDFGILRVIVSDVEGARRVLSEEALVSVTEVIAAGMSDRAGALYDILKVLADAGINIEYMYAFTASEDMGAYVVMRVNDNDLAERVLHESGIATLREEDIERI</sequence>
<dbReference type="AlphaFoldDB" id="A0A9D1NQY5"/>
<dbReference type="InterPro" id="IPR045865">
    <property type="entry name" value="ACT-like_dom_sf"/>
</dbReference>
<reference evidence="2" key="2">
    <citation type="journal article" date="2021" name="PeerJ">
        <title>Extensive microbial diversity within the chicken gut microbiome revealed by metagenomics and culture.</title>
        <authorList>
            <person name="Gilroy R."/>
            <person name="Ravi A."/>
            <person name="Getino M."/>
            <person name="Pursley I."/>
            <person name="Horton D.L."/>
            <person name="Alikhan N.F."/>
            <person name="Baker D."/>
            <person name="Gharbi K."/>
            <person name="Hall N."/>
            <person name="Watson M."/>
            <person name="Adriaenssens E.M."/>
            <person name="Foster-Nyarko E."/>
            <person name="Jarju S."/>
            <person name="Secka A."/>
            <person name="Antonio M."/>
            <person name="Oren A."/>
            <person name="Chaudhuri R.R."/>
            <person name="La Ragione R."/>
            <person name="Hildebrand F."/>
            <person name="Pallen M.J."/>
        </authorList>
    </citation>
    <scope>NUCLEOTIDE SEQUENCE</scope>
    <source>
        <strain evidence="2">1370</strain>
    </source>
</reference>
<accession>A0A9D1NQY5</accession>
<organism evidence="2 3">
    <name type="scientific">Candidatus Faeciplasma avium</name>
    <dbReference type="NCBI Taxonomy" id="2840798"/>
    <lineage>
        <taxon>Bacteria</taxon>
        <taxon>Bacillati</taxon>
        <taxon>Bacillota</taxon>
        <taxon>Clostridia</taxon>
        <taxon>Eubacteriales</taxon>
        <taxon>Oscillospiraceae</taxon>
        <taxon>Oscillospiraceae incertae sedis</taxon>
        <taxon>Candidatus Faeciplasma</taxon>
    </lineage>
</organism>
<gene>
    <name evidence="2" type="ORF">IAD28_02810</name>
</gene>
<dbReference type="SUPFAM" id="SSF55021">
    <property type="entry name" value="ACT-like"/>
    <property type="match status" value="2"/>
</dbReference>
<dbReference type="Proteomes" id="UP000823960">
    <property type="component" value="Unassembled WGS sequence"/>
</dbReference>
<evidence type="ECO:0000259" key="1">
    <source>
        <dbReference type="PROSITE" id="PS51671"/>
    </source>
</evidence>
<dbReference type="PANTHER" id="PTHR40099">
    <property type="entry name" value="ACETOLACTATE SYNTHASE, SMALL SUBUNIT"/>
    <property type="match status" value="1"/>
</dbReference>
<dbReference type="PANTHER" id="PTHR40099:SF1">
    <property type="entry name" value="ACETOLACTATE SYNTHASE, SMALL SUBUNIT"/>
    <property type="match status" value="1"/>
</dbReference>
<reference evidence="2" key="1">
    <citation type="submission" date="2020-10" db="EMBL/GenBank/DDBJ databases">
        <authorList>
            <person name="Gilroy R."/>
        </authorList>
    </citation>
    <scope>NUCLEOTIDE SEQUENCE</scope>
    <source>
        <strain evidence="2">1370</strain>
    </source>
</reference>
<comment type="caution">
    <text evidence="2">The sequence shown here is derived from an EMBL/GenBank/DDBJ whole genome shotgun (WGS) entry which is preliminary data.</text>
</comment>
<dbReference type="Gene3D" id="3.30.2130.10">
    <property type="entry name" value="VC0802-like"/>
    <property type="match status" value="1"/>
</dbReference>
<dbReference type="InterPro" id="IPR045739">
    <property type="entry name" value="ACT_dom_pair"/>
</dbReference>
<protein>
    <submittedName>
        <fullName evidence="2">ACT domain-containing protein</fullName>
    </submittedName>
</protein>
<dbReference type="Pfam" id="PF19571">
    <property type="entry name" value="ACT_8"/>
    <property type="match status" value="1"/>
</dbReference>